<proteinExistence type="predicted"/>
<keyword evidence="1" id="KW-0732">Signal</keyword>
<dbReference type="InterPro" id="IPR029058">
    <property type="entry name" value="AB_hydrolase_fold"/>
</dbReference>
<dbReference type="Proteomes" id="UP000521872">
    <property type="component" value="Unassembled WGS sequence"/>
</dbReference>
<evidence type="ECO:0000313" key="3">
    <source>
        <dbReference type="Proteomes" id="UP000521872"/>
    </source>
</evidence>
<evidence type="ECO:0000256" key="1">
    <source>
        <dbReference type="SAM" id="SignalP"/>
    </source>
</evidence>
<sequence length="407" mass="43964">MRTGSAFFSLLSAAALLSGFAVHALPGTTDSSLNARSALEERQTADAASSSAATLTGPTPHTRSYFYVGGQYSAVANANGSFDAAIYSGQMYVEHLVPLHVTRKYPLVMFHGSSMTGTNFLNTPDGRPGWADYFLSQGYEVYLLDQVARARSPWQQAVDGPQSTVDALIIEQRFTATELFNIWPQAKLHTQWPGNGTRGDPIFDNFYRSTVPSLVDQVETSNKVRAAAAALLDKIGPAIVMVHSQSGQSGWPLADDRPDLVKALVAIEPAGPPFTGATFPPITPTRAYGVSEVPLTFSPPISNASDLQTQVLFTSTSEGYTCIGQADPARKLVNVSKVPVLVVTSESGYHTTYDWCTVDFLRKAGVGVDHITLPNIGIHGNGHMMFMEKNNIQIADQVVNKWLTSKF</sequence>
<dbReference type="SUPFAM" id="SSF53474">
    <property type="entry name" value="alpha/beta-Hydrolases"/>
    <property type="match status" value="1"/>
</dbReference>
<dbReference type="Gene3D" id="3.40.50.1820">
    <property type="entry name" value="alpha/beta hydrolase"/>
    <property type="match status" value="1"/>
</dbReference>
<keyword evidence="3" id="KW-1185">Reference proteome</keyword>
<organism evidence="2 3">
    <name type="scientific">Agrocybe pediades</name>
    <dbReference type="NCBI Taxonomy" id="84607"/>
    <lineage>
        <taxon>Eukaryota</taxon>
        <taxon>Fungi</taxon>
        <taxon>Dikarya</taxon>
        <taxon>Basidiomycota</taxon>
        <taxon>Agaricomycotina</taxon>
        <taxon>Agaricomycetes</taxon>
        <taxon>Agaricomycetidae</taxon>
        <taxon>Agaricales</taxon>
        <taxon>Agaricineae</taxon>
        <taxon>Strophariaceae</taxon>
        <taxon>Agrocybe</taxon>
    </lineage>
</organism>
<protein>
    <recommendedName>
        <fullName evidence="4">AB hydrolase-1 domain-containing protein</fullName>
    </recommendedName>
</protein>
<gene>
    <name evidence="2" type="ORF">D9613_004676</name>
</gene>
<comment type="caution">
    <text evidence="2">The sequence shown here is derived from an EMBL/GenBank/DDBJ whole genome shotgun (WGS) entry which is preliminary data.</text>
</comment>
<reference evidence="2 3" key="1">
    <citation type="submission" date="2019-12" db="EMBL/GenBank/DDBJ databases">
        <authorList>
            <person name="Floudas D."/>
            <person name="Bentzer J."/>
            <person name="Ahren D."/>
            <person name="Johansson T."/>
            <person name="Persson P."/>
            <person name="Tunlid A."/>
        </authorList>
    </citation>
    <scope>NUCLEOTIDE SEQUENCE [LARGE SCALE GENOMIC DNA]</scope>
    <source>
        <strain evidence="2 3">CBS 102.39</strain>
    </source>
</reference>
<dbReference type="EMBL" id="JAACJL010000016">
    <property type="protein sequence ID" value="KAF4619432.1"/>
    <property type="molecule type" value="Genomic_DNA"/>
</dbReference>
<dbReference type="PANTHER" id="PTHR43194">
    <property type="entry name" value="HYDROLASE ALPHA/BETA FOLD FAMILY"/>
    <property type="match status" value="1"/>
</dbReference>
<name>A0A8H4R043_9AGAR</name>
<dbReference type="InterPro" id="IPR050228">
    <property type="entry name" value="Carboxylesterase_BioH"/>
</dbReference>
<feature type="signal peptide" evidence="1">
    <location>
        <begin position="1"/>
        <end position="24"/>
    </location>
</feature>
<dbReference type="CDD" id="cd12809">
    <property type="entry name" value="Esterase_713_like-2"/>
    <property type="match status" value="1"/>
</dbReference>
<evidence type="ECO:0008006" key="4">
    <source>
        <dbReference type="Google" id="ProtNLM"/>
    </source>
</evidence>
<dbReference type="PANTHER" id="PTHR43194:SF4">
    <property type="entry name" value="AB HYDROLASE-1 DOMAIN-CONTAINING PROTEIN"/>
    <property type="match status" value="1"/>
</dbReference>
<feature type="chain" id="PRO_5034905804" description="AB hydrolase-1 domain-containing protein" evidence="1">
    <location>
        <begin position="25"/>
        <end position="407"/>
    </location>
</feature>
<dbReference type="AlphaFoldDB" id="A0A8H4R043"/>
<accession>A0A8H4R043</accession>
<evidence type="ECO:0000313" key="2">
    <source>
        <dbReference type="EMBL" id="KAF4619432.1"/>
    </source>
</evidence>